<evidence type="ECO:0000313" key="13">
    <source>
        <dbReference type="Proteomes" id="UP000601435"/>
    </source>
</evidence>
<evidence type="ECO:0000256" key="2">
    <source>
        <dbReference type="ARBA" id="ARBA00005336"/>
    </source>
</evidence>
<dbReference type="AlphaFoldDB" id="A0A812ZWB0"/>
<dbReference type="SUPFAM" id="SSF51445">
    <property type="entry name" value="(Trans)glycosidases"/>
    <property type="match status" value="1"/>
</dbReference>
<feature type="domain" description="ABC transporter" evidence="10">
    <location>
        <begin position="893"/>
        <end position="991"/>
    </location>
</feature>
<keyword evidence="7" id="KW-0326">Glycosidase</keyword>
<reference evidence="12" key="1">
    <citation type="submission" date="2021-02" db="EMBL/GenBank/DDBJ databases">
        <authorList>
            <person name="Dougan E. K."/>
            <person name="Rhodes N."/>
            <person name="Thang M."/>
            <person name="Chan C."/>
        </authorList>
    </citation>
    <scope>NUCLEOTIDE SEQUENCE</scope>
</reference>
<evidence type="ECO:0000313" key="12">
    <source>
        <dbReference type="EMBL" id="CAE7843551.1"/>
    </source>
</evidence>
<dbReference type="InterPro" id="IPR019800">
    <property type="entry name" value="Glyco_hydro_3_AS"/>
</dbReference>
<accession>A0A812ZWB0</accession>
<evidence type="ECO:0000256" key="3">
    <source>
        <dbReference type="ARBA" id="ARBA00012663"/>
    </source>
</evidence>
<evidence type="ECO:0000256" key="1">
    <source>
        <dbReference type="ARBA" id="ARBA00001231"/>
    </source>
</evidence>
<sequence length="995" mass="106780">PRGPTACPSSTEPMSETSSLSAPSAARPVSAAVYGCAGPVFDDWERGFFAEQNPLGLILFARNVESPDQVRALTEDFRTLVDRADAPVLIDQEGGRVQRLKPPHWRQAPAARVFGRLAERDPEAALEATRLNASLLAQELLSLGITVDCAPVLDLFIKGAHGVIGDRAFAGDPGRVARLGRASCEGLLGGGVVPVVKHIPGHGRARADSHLELPKVDTPHAELSGSDFAPFRALADAPWAMTAHVVYTALDPDAPATVSARVIAEVIRGEIGFDGVLVSDDLSMQALSGGLASRTAAALAAGCDLALHCNGRRDEMLQAAEALEGLLSTVLAGAEDRPSDLFEEDVPDPLPPGERLVLDLEGFEGPIDLLLQLARDQKVDITKISILALAEQYLEFVNQARRLRLELAADYLVMAAWLAYLKSRLLLPEPEGEGEPSGAEMAAALKFKLQRLEAMQEAGRKLTTRPQLGREIFARGMPEPLQRVNTVVWDLSLFDLLSAYGRARRDRGEQSLRILALDLYSVEDAVDRLARLLGHGVPGWRTLESFLPPELRGGTNPLRRRSAIASTFVASLQLAKYGQVEIRQDGTYGRIYLRPGSGESDMPAETETMSEDRFQQIRLLEALLFATSEPLSEAELARHFPAEAEVGAMLEELAGLYEARGVNLMRVGNKWAFRTAADLAPRMRLESETRRKLSRAAVETLAVIAYHQPVTRAEIEEIRGVALSKGTLDTLLEAGWVKPRGRRRTPGKPVTWGTTEAFLDQFGLESIDALPGLEELKAAGLLDARPAITALGARGELPPAGPAPGEDAETKDDEGAEDAEAELAEELASDEALAATYGDAPIEDTAGDEAETGAETGAKTGAETGNQQGEAAEDERERDARVSHRYGELLAVDRLSLSLAPGEVVCLLGPSGCGKTTALRLAAGLEELQSGRIAMDGQVVAEPGRAVPPESRSVGLVFQDYALFPHLSVGDNVAFGLRRLGPRERQASVARALGQ</sequence>
<comment type="similarity">
    <text evidence="2">Belongs to the glycosyl hydrolase 3 family.</text>
</comment>
<feature type="non-terminal residue" evidence="12">
    <location>
        <position position="1"/>
    </location>
</feature>
<dbReference type="Pfam" id="PF04079">
    <property type="entry name" value="SMC_ScpB"/>
    <property type="match status" value="1"/>
</dbReference>
<comment type="caution">
    <text evidence="12">The sequence shown here is derived from an EMBL/GenBank/DDBJ whole genome shotgun (WGS) entry which is preliminary data.</text>
</comment>
<dbReference type="InterPro" id="IPR036962">
    <property type="entry name" value="Glyco_hydro_3_N_sf"/>
</dbReference>
<evidence type="ECO:0000256" key="4">
    <source>
        <dbReference type="ARBA" id="ARBA00022618"/>
    </source>
</evidence>
<dbReference type="GO" id="GO:0051301">
    <property type="term" value="P:cell division"/>
    <property type="evidence" value="ECO:0007669"/>
    <property type="project" value="UniProtKB-KW"/>
</dbReference>
<evidence type="ECO:0000259" key="11">
    <source>
        <dbReference type="Pfam" id="PF00933"/>
    </source>
</evidence>
<dbReference type="PANTHER" id="PTHR30480">
    <property type="entry name" value="BETA-HEXOSAMINIDASE-RELATED"/>
    <property type="match status" value="1"/>
</dbReference>
<dbReference type="Gene3D" id="1.10.10.10">
    <property type="entry name" value="Winged helix-like DNA-binding domain superfamily/Winged helix DNA-binding domain"/>
    <property type="match status" value="2"/>
</dbReference>
<dbReference type="Gene3D" id="3.40.50.300">
    <property type="entry name" value="P-loop containing nucleotide triphosphate hydrolases"/>
    <property type="match status" value="1"/>
</dbReference>
<dbReference type="GO" id="GO:0005975">
    <property type="term" value="P:carbohydrate metabolic process"/>
    <property type="evidence" value="ECO:0007669"/>
    <property type="project" value="InterPro"/>
</dbReference>
<feature type="compositionally biased region" description="Acidic residues" evidence="9">
    <location>
        <begin position="806"/>
        <end position="822"/>
    </location>
</feature>
<dbReference type="InterPro" id="IPR003768">
    <property type="entry name" value="ScpA"/>
</dbReference>
<protein>
    <recommendedName>
        <fullName evidence="3">beta-N-acetylhexosaminidase</fullName>
        <ecNumber evidence="3">3.2.1.52</ecNumber>
    </recommendedName>
</protein>
<dbReference type="InterPro" id="IPR003439">
    <property type="entry name" value="ABC_transporter-like_ATP-bd"/>
</dbReference>
<dbReference type="SUPFAM" id="SSF46785">
    <property type="entry name" value="Winged helix' DNA-binding domain"/>
    <property type="match status" value="2"/>
</dbReference>
<keyword evidence="5" id="KW-0378">Hydrolase</keyword>
<dbReference type="InterPro" id="IPR005234">
    <property type="entry name" value="ScpB_csome_segregation"/>
</dbReference>
<keyword evidence="4" id="KW-0132">Cell division</keyword>
<evidence type="ECO:0000256" key="8">
    <source>
        <dbReference type="ARBA" id="ARBA00023306"/>
    </source>
</evidence>
<feature type="region of interest" description="Disordered" evidence="9">
    <location>
        <begin position="843"/>
        <end position="880"/>
    </location>
</feature>
<dbReference type="NCBIfam" id="NF003740">
    <property type="entry name" value="PRK05337.1"/>
    <property type="match status" value="1"/>
</dbReference>
<gene>
    <name evidence="12" type="primary">nagZ</name>
    <name evidence="12" type="ORF">SNEC2469_LOCUS25793</name>
</gene>
<dbReference type="InterPro" id="IPR001764">
    <property type="entry name" value="Glyco_hydro_3_N"/>
</dbReference>
<feature type="domain" description="Glycoside hydrolase family 3 N-terminal" evidence="11">
    <location>
        <begin position="56"/>
        <end position="322"/>
    </location>
</feature>
<keyword evidence="13" id="KW-1185">Reference proteome</keyword>
<dbReference type="GO" id="GO:0051304">
    <property type="term" value="P:chromosome separation"/>
    <property type="evidence" value="ECO:0007669"/>
    <property type="project" value="InterPro"/>
</dbReference>
<feature type="non-terminal residue" evidence="12">
    <location>
        <position position="995"/>
    </location>
</feature>
<evidence type="ECO:0000256" key="6">
    <source>
        <dbReference type="ARBA" id="ARBA00022829"/>
    </source>
</evidence>
<dbReference type="EC" id="3.2.1.52" evidence="3"/>
<dbReference type="InterPro" id="IPR036388">
    <property type="entry name" value="WH-like_DNA-bd_sf"/>
</dbReference>
<dbReference type="InterPro" id="IPR017853">
    <property type="entry name" value="GH"/>
</dbReference>
<evidence type="ECO:0000256" key="9">
    <source>
        <dbReference type="SAM" id="MobiDB-lite"/>
    </source>
</evidence>
<evidence type="ECO:0000259" key="10">
    <source>
        <dbReference type="Pfam" id="PF00005"/>
    </source>
</evidence>
<dbReference type="Pfam" id="PF02616">
    <property type="entry name" value="SMC_ScpA"/>
    <property type="match status" value="1"/>
</dbReference>
<dbReference type="Gene3D" id="3.20.20.300">
    <property type="entry name" value="Glycoside hydrolase, family 3, N-terminal domain"/>
    <property type="match status" value="1"/>
</dbReference>
<feature type="region of interest" description="Disordered" evidence="9">
    <location>
        <begin position="793"/>
        <end position="822"/>
    </location>
</feature>
<dbReference type="NCBIfam" id="TIGR00281">
    <property type="entry name" value="SMC-Scp complex subunit ScpB"/>
    <property type="match status" value="1"/>
</dbReference>
<dbReference type="GO" id="GO:0016887">
    <property type="term" value="F:ATP hydrolysis activity"/>
    <property type="evidence" value="ECO:0007669"/>
    <property type="project" value="InterPro"/>
</dbReference>
<evidence type="ECO:0000256" key="5">
    <source>
        <dbReference type="ARBA" id="ARBA00022801"/>
    </source>
</evidence>
<dbReference type="Proteomes" id="UP000601435">
    <property type="component" value="Unassembled WGS sequence"/>
</dbReference>
<feature type="region of interest" description="Disordered" evidence="9">
    <location>
        <begin position="1"/>
        <end position="23"/>
    </location>
</feature>
<dbReference type="GO" id="GO:0009254">
    <property type="term" value="P:peptidoglycan turnover"/>
    <property type="evidence" value="ECO:0007669"/>
    <property type="project" value="TreeGrafter"/>
</dbReference>
<dbReference type="Gene3D" id="6.10.250.2410">
    <property type="match status" value="1"/>
</dbReference>
<feature type="compositionally biased region" description="Acidic residues" evidence="9">
    <location>
        <begin position="843"/>
        <end position="852"/>
    </location>
</feature>
<comment type="catalytic activity">
    <reaction evidence="1">
        <text>Hydrolysis of terminal non-reducing N-acetyl-D-hexosamine residues in N-acetyl-beta-D-hexosaminides.</text>
        <dbReference type="EC" id="3.2.1.52"/>
    </reaction>
</comment>
<dbReference type="InterPro" id="IPR050226">
    <property type="entry name" value="NagZ_Beta-hexosaminidase"/>
</dbReference>
<dbReference type="Pfam" id="PF00933">
    <property type="entry name" value="Glyco_hydro_3"/>
    <property type="match status" value="1"/>
</dbReference>
<dbReference type="PROSITE" id="PS00775">
    <property type="entry name" value="GLYCOSYL_HYDROL_F3"/>
    <property type="match status" value="1"/>
</dbReference>
<dbReference type="Pfam" id="PF00005">
    <property type="entry name" value="ABC_tran"/>
    <property type="match status" value="1"/>
</dbReference>
<proteinExistence type="inferred from homology"/>
<dbReference type="PANTHER" id="PTHR30480:SF13">
    <property type="entry name" value="BETA-HEXOSAMINIDASE"/>
    <property type="match status" value="1"/>
</dbReference>
<dbReference type="EMBL" id="CAJNJA010051325">
    <property type="protein sequence ID" value="CAE7843551.1"/>
    <property type="molecule type" value="Genomic_DNA"/>
</dbReference>
<keyword evidence="8" id="KW-0131">Cell cycle</keyword>
<evidence type="ECO:0000256" key="7">
    <source>
        <dbReference type="ARBA" id="ARBA00023295"/>
    </source>
</evidence>
<dbReference type="OrthoDB" id="6500128at2759"/>
<dbReference type="GO" id="GO:0005524">
    <property type="term" value="F:ATP binding"/>
    <property type="evidence" value="ECO:0007669"/>
    <property type="project" value="InterPro"/>
</dbReference>
<keyword evidence="6" id="KW-0159">Chromosome partition</keyword>
<feature type="compositionally biased region" description="Low complexity" evidence="9">
    <location>
        <begin position="8"/>
        <end position="23"/>
    </location>
</feature>
<dbReference type="GO" id="GO:0004563">
    <property type="term" value="F:beta-N-acetylhexosaminidase activity"/>
    <property type="evidence" value="ECO:0007669"/>
    <property type="project" value="UniProtKB-EC"/>
</dbReference>
<dbReference type="InterPro" id="IPR027417">
    <property type="entry name" value="P-loop_NTPase"/>
</dbReference>
<dbReference type="InterPro" id="IPR036390">
    <property type="entry name" value="WH_DNA-bd_sf"/>
</dbReference>
<organism evidence="12 13">
    <name type="scientific">Symbiodinium necroappetens</name>
    <dbReference type="NCBI Taxonomy" id="1628268"/>
    <lineage>
        <taxon>Eukaryota</taxon>
        <taxon>Sar</taxon>
        <taxon>Alveolata</taxon>
        <taxon>Dinophyceae</taxon>
        <taxon>Suessiales</taxon>
        <taxon>Symbiodiniaceae</taxon>
        <taxon>Symbiodinium</taxon>
    </lineage>
</organism>
<dbReference type="SUPFAM" id="SSF52540">
    <property type="entry name" value="P-loop containing nucleoside triphosphate hydrolases"/>
    <property type="match status" value="1"/>
</dbReference>
<name>A0A812ZWB0_9DINO</name>